<dbReference type="EMBL" id="JACCEM010000002">
    <property type="protein sequence ID" value="NYT48394.1"/>
    <property type="molecule type" value="Genomic_DNA"/>
</dbReference>
<evidence type="ECO:0000256" key="2">
    <source>
        <dbReference type="ARBA" id="ARBA00023015"/>
    </source>
</evidence>
<dbReference type="SUPFAM" id="SSF53850">
    <property type="entry name" value="Periplasmic binding protein-like II"/>
    <property type="match status" value="1"/>
</dbReference>
<dbReference type="PANTHER" id="PTHR30537">
    <property type="entry name" value="HTH-TYPE TRANSCRIPTIONAL REGULATOR"/>
    <property type="match status" value="1"/>
</dbReference>
<comment type="similarity">
    <text evidence="1">Belongs to the LysR transcriptional regulatory family.</text>
</comment>
<dbReference type="SUPFAM" id="SSF46785">
    <property type="entry name" value="Winged helix' DNA-binding domain"/>
    <property type="match status" value="1"/>
</dbReference>
<protein>
    <submittedName>
        <fullName evidence="6">LysR family transcriptional regulator</fullName>
    </submittedName>
</protein>
<dbReference type="Proteomes" id="UP000559809">
    <property type="component" value="Unassembled WGS sequence"/>
</dbReference>
<proteinExistence type="inferred from homology"/>
<dbReference type="GO" id="GO:0003700">
    <property type="term" value="F:DNA-binding transcription factor activity"/>
    <property type="evidence" value="ECO:0007669"/>
    <property type="project" value="InterPro"/>
</dbReference>
<dbReference type="InterPro" id="IPR058163">
    <property type="entry name" value="LysR-type_TF_proteobact-type"/>
</dbReference>
<keyword evidence="3" id="KW-0238">DNA-binding</keyword>
<feature type="domain" description="HTH lysR-type" evidence="5">
    <location>
        <begin position="13"/>
        <end position="70"/>
    </location>
</feature>
<reference evidence="6 7" key="1">
    <citation type="submission" date="2020-07" db="EMBL/GenBank/DDBJ databases">
        <title>Taxonomic revisions and descriptions of new bacterial species based on genomic comparisons in the high-G+C-content subgroup of the family Alcaligenaceae.</title>
        <authorList>
            <person name="Szabo A."/>
            <person name="Felfoldi T."/>
        </authorList>
    </citation>
    <scope>NUCLEOTIDE SEQUENCE [LARGE SCALE GENOMIC DNA]</scope>
    <source>
        <strain evidence="6 7">LMG 24012</strain>
    </source>
</reference>
<dbReference type="GO" id="GO:0003677">
    <property type="term" value="F:DNA binding"/>
    <property type="evidence" value="ECO:0007669"/>
    <property type="project" value="UniProtKB-KW"/>
</dbReference>
<dbReference type="PRINTS" id="PR00039">
    <property type="entry name" value="HTHLYSR"/>
</dbReference>
<dbReference type="RefSeq" id="WP_180153709.1">
    <property type="nucleotide sequence ID" value="NZ_JACCEM010000002.1"/>
</dbReference>
<dbReference type="Gene3D" id="1.10.10.10">
    <property type="entry name" value="Winged helix-like DNA-binding domain superfamily/Winged helix DNA-binding domain"/>
    <property type="match status" value="1"/>
</dbReference>
<dbReference type="PROSITE" id="PS50931">
    <property type="entry name" value="HTH_LYSR"/>
    <property type="match status" value="1"/>
</dbReference>
<dbReference type="InterPro" id="IPR005119">
    <property type="entry name" value="LysR_subst-bd"/>
</dbReference>
<evidence type="ECO:0000313" key="6">
    <source>
        <dbReference type="EMBL" id="NYT48394.1"/>
    </source>
</evidence>
<dbReference type="Pfam" id="PF03466">
    <property type="entry name" value="LysR_substrate"/>
    <property type="match status" value="1"/>
</dbReference>
<dbReference type="Gene3D" id="3.40.190.10">
    <property type="entry name" value="Periplasmic binding protein-like II"/>
    <property type="match status" value="2"/>
</dbReference>
<organism evidence="6 7">
    <name type="scientific">Parapusillimonas granuli</name>
    <dbReference type="NCBI Taxonomy" id="380911"/>
    <lineage>
        <taxon>Bacteria</taxon>
        <taxon>Pseudomonadati</taxon>
        <taxon>Pseudomonadota</taxon>
        <taxon>Betaproteobacteria</taxon>
        <taxon>Burkholderiales</taxon>
        <taxon>Alcaligenaceae</taxon>
        <taxon>Parapusillimonas</taxon>
    </lineage>
</organism>
<name>A0A853FRC7_9BURK</name>
<dbReference type="InterPro" id="IPR000847">
    <property type="entry name" value="LysR_HTH_N"/>
</dbReference>
<dbReference type="Pfam" id="PF00126">
    <property type="entry name" value="HTH_1"/>
    <property type="match status" value="1"/>
</dbReference>
<dbReference type="AlphaFoldDB" id="A0A853FRC7"/>
<dbReference type="PANTHER" id="PTHR30537:SF5">
    <property type="entry name" value="HTH-TYPE TRANSCRIPTIONAL ACTIVATOR TTDR-RELATED"/>
    <property type="match status" value="1"/>
</dbReference>
<evidence type="ECO:0000256" key="3">
    <source>
        <dbReference type="ARBA" id="ARBA00023125"/>
    </source>
</evidence>
<keyword evidence="4" id="KW-0804">Transcription</keyword>
<keyword evidence="7" id="KW-1185">Reference proteome</keyword>
<keyword evidence="2" id="KW-0805">Transcription regulation</keyword>
<evidence type="ECO:0000256" key="1">
    <source>
        <dbReference type="ARBA" id="ARBA00009437"/>
    </source>
</evidence>
<dbReference type="InterPro" id="IPR036388">
    <property type="entry name" value="WH-like_DNA-bd_sf"/>
</dbReference>
<comment type="caution">
    <text evidence="6">The sequence shown here is derived from an EMBL/GenBank/DDBJ whole genome shotgun (WGS) entry which is preliminary data.</text>
</comment>
<sequence length="314" mass="34818">MTASNTSILSRIPSLRSLLVFNAAARHLNQVRAAEELCLTQSALSRQLKSLEEHLGVQLFERGPRGLRFTQEGELLYDFTSRAFSLMGEGVSRLGLSTERHTLVVSVARSFAQRVLAPRLGEFVAAHPQIDLHIDIHRYYADLESSGADISIRLGGGDWDDYHSVKITDDALVPVCAPQVAERMKGRADIPDDIVVLRNREREYLDAWMLHPRVRRIPVEGRMSLSFNDSATLIAALEGGIGIAVSRSSLVADALDAGLLVRPFEGEVKDGLDYYAVSSPRSRRNAVVMLFMQWLDARFASGFSADTVRRTAPR</sequence>
<evidence type="ECO:0000256" key="4">
    <source>
        <dbReference type="ARBA" id="ARBA00023163"/>
    </source>
</evidence>
<dbReference type="CDD" id="cd08432">
    <property type="entry name" value="PBP2_GcdR_TrpI_HvrB_AmpR_like"/>
    <property type="match status" value="1"/>
</dbReference>
<evidence type="ECO:0000259" key="5">
    <source>
        <dbReference type="PROSITE" id="PS50931"/>
    </source>
</evidence>
<dbReference type="InterPro" id="IPR036390">
    <property type="entry name" value="WH_DNA-bd_sf"/>
</dbReference>
<evidence type="ECO:0000313" key="7">
    <source>
        <dbReference type="Proteomes" id="UP000559809"/>
    </source>
</evidence>
<accession>A0A853FRC7</accession>
<gene>
    <name evidence="6" type="ORF">H0A72_03630</name>
</gene>